<keyword evidence="3" id="KW-0378">Hydrolase</keyword>
<dbReference type="Proteomes" id="UP000830552">
    <property type="component" value="Chromosome"/>
</dbReference>
<dbReference type="InterPro" id="IPR050742">
    <property type="entry name" value="Helicase_Restrict-Modif_Enz"/>
</dbReference>
<protein>
    <submittedName>
        <fullName evidence="3">DEAD/DEAH box helicase family protein</fullName>
    </submittedName>
</protein>
<dbReference type="PROSITE" id="PS51194">
    <property type="entry name" value="HELICASE_CTER"/>
    <property type="match status" value="1"/>
</dbReference>
<dbReference type="PANTHER" id="PTHR47396:SF1">
    <property type="entry name" value="ATP-DEPENDENT HELICASE IRC3-RELATED"/>
    <property type="match status" value="1"/>
</dbReference>
<dbReference type="PROSITE" id="PS51192">
    <property type="entry name" value="HELICASE_ATP_BIND_1"/>
    <property type="match status" value="1"/>
</dbReference>
<proteinExistence type="predicted"/>
<feature type="domain" description="Helicase C-terminal" evidence="2">
    <location>
        <begin position="353"/>
        <end position="515"/>
    </location>
</feature>
<evidence type="ECO:0000313" key="4">
    <source>
        <dbReference type="Proteomes" id="UP000830552"/>
    </source>
</evidence>
<name>A0ABY4K3C5_9FLAO</name>
<dbReference type="Gene3D" id="3.40.50.300">
    <property type="entry name" value="P-loop containing nucleotide triphosphate hydrolases"/>
    <property type="match status" value="2"/>
</dbReference>
<keyword evidence="3" id="KW-0347">Helicase</keyword>
<dbReference type="InterPro" id="IPR014001">
    <property type="entry name" value="Helicase_ATP-bd"/>
</dbReference>
<dbReference type="SMART" id="SM00487">
    <property type="entry name" value="DEXDc"/>
    <property type="match status" value="1"/>
</dbReference>
<dbReference type="PANTHER" id="PTHR47396">
    <property type="entry name" value="TYPE I RESTRICTION ENZYME ECOKI R PROTEIN"/>
    <property type="match status" value="1"/>
</dbReference>
<feature type="domain" description="Helicase ATP-binding" evidence="1">
    <location>
        <begin position="142"/>
        <end position="320"/>
    </location>
</feature>
<dbReference type="InterPro" id="IPR027417">
    <property type="entry name" value="P-loop_NTPase"/>
</dbReference>
<dbReference type="Pfam" id="PF00271">
    <property type="entry name" value="Helicase_C"/>
    <property type="match status" value="1"/>
</dbReference>
<accession>A0ABY4K3C5</accession>
<dbReference type="SMART" id="SM00490">
    <property type="entry name" value="HELICc"/>
    <property type="match status" value="1"/>
</dbReference>
<gene>
    <name evidence="3" type="ORF">M0D58_14715</name>
</gene>
<keyword evidence="4" id="KW-1185">Reference proteome</keyword>
<reference evidence="3" key="1">
    <citation type="submission" date="2022-04" db="EMBL/GenBank/DDBJ databases">
        <title>Evolutionary, genomic, and biogeographic characterization of Chryseobacterium nepalense represented by a plastic-degrading bacterium AC3.</title>
        <authorList>
            <person name="Yin Z."/>
            <person name="Liu X."/>
            <person name="Wang D."/>
            <person name="Xie Z."/>
        </authorList>
    </citation>
    <scope>NUCLEOTIDE SEQUENCE</scope>
    <source>
        <strain evidence="3">AC3</strain>
    </source>
</reference>
<dbReference type="EMBL" id="CP096203">
    <property type="protein sequence ID" value="UPQ75290.1"/>
    <property type="molecule type" value="Genomic_DNA"/>
</dbReference>
<dbReference type="SUPFAM" id="SSF52540">
    <property type="entry name" value="P-loop containing nucleoside triphosphate hydrolases"/>
    <property type="match status" value="1"/>
</dbReference>
<dbReference type="CDD" id="cd17926">
    <property type="entry name" value="DEXHc_RE"/>
    <property type="match status" value="1"/>
</dbReference>
<sequence length="1097" mass="126915">MMELFQETAEIDLTVKLRQNKNVISYYLGKKIGLLSKESEFGYLFTVNDDEKYLFTLKPSYLPNGYNGIFYVDQNKFTKDLVSFLQTTNKICLNFNLPNSEFIRNSWNNNFFYKEEVLDENKVNLEFGLRPPQIGALHSILAHWSVSQEPAIVVMPTGTGKTETMLSLLVANKTDKILVIVPSDSLRRQLTGKFLTLGVLKDSKFQIVGEDALCPIVGTLQTSFKSQAEAAEFWDKCNVIIATTSIINKCNQNDYKIFDTLISKSKLLVVDEAHHCEASTWDNIATKFISQNKPVLKFTATPFRNDKKRLKGKTIYNYPLSLAQRDGSFLNINFIPIIEFNDSKADIIIAERAIEQLRSDLSQELNHKLMARVENINRAQEVFEIYKKYKEFKPMLVHSRLNDSEKREILDKIKNDDSYRIIVCVDMLGEGYDLPTLKICALHEIHKNITTSIQFFGRFTRSSTQKVGNATIIANIGDNNLKDNLLRKLYAKDADWNKILKVSNEGILAELNKEEDFFQKFDEEGIPYQIPLRNITPALSTVVYKVNDLEPKWNPDSYKKFFEKKNNQSVHATHQEKDLLIIIGRNNSSVRWGIIDDLINNVYDLYIIYFNREQNLLFINSSNNGSLYESLANLVIGENINLINESDIYKSLHEVEQLELFNLGVKPISEEAISYTQLFGRNVGEALDEITKKTKSSANLFGKGFTAGERITIGCSSKGRVWSRMIKTIPEFCEWCDTIGKKLNDDTIDVKNIFNFIAKPERISVLPNGITPISIIWNDEIYFRETEFFINEKSFFDYRIALNFDKTKNNSINFSIKTENIETEYELILDSNKNSKGYSYSKIKGNDLFFTYGRNENISIDDFFKKYPPIIRFSDSSKMYNDIFFEFKYEFQAYNPELIETRIWTGVNITNESQYDKTKKTKITDSVQYFMVNELKKDEDYKIIFDDDDKDEISDIVGIKYFEEDYSKVVVDLYHCKFSQKSKAGGRIKDLYEVCGQAQRSFHWKHRIENLINHLNFREKQRFEANKPSRFEKGGTEELYIFKRIIQSGFSKVIVNIHIVQPGISKEKISNEQLKLLGATEMLLKNTGNNFNVIVSD</sequence>
<dbReference type="GO" id="GO:0004386">
    <property type="term" value="F:helicase activity"/>
    <property type="evidence" value="ECO:0007669"/>
    <property type="project" value="UniProtKB-KW"/>
</dbReference>
<keyword evidence="3" id="KW-0547">Nucleotide-binding</keyword>
<organism evidence="3 4">
    <name type="scientific">Chryseobacterium nepalense</name>
    <dbReference type="NCBI Taxonomy" id="1854498"/>
    <lineage>
        <taxon>Bacteria</taxon>
        <taxon>Pseudomonadati</taxon>
        <taxon>Bacteroidota</taxon>
        <taxon>Flavobacteriia</taxon>
        <taxon>Flavobacteriales</taxon>
        <taxon>Weeksellaceae</taxon>
        <taxon>Chryseobacterium group</taxon>
        <taxon>Chryseobacterium</taxon>
    </lineage>
</organism>
<evidence type="ECO:0000313" key="3">
    <source>
        <dbReference type="EMBL" id="UPQ75290.1"/>
    </source>
</evidence>
<evidence type="ECO:0000259" key="1">
    <source>
        <dbReference type="PROSITE" id="PS51192"/>
    </source>
</evidence>
<keyword evidence="3" id="KW-0067">ATP-binding</keyword>
<dbReference type="InterPro" id="IPR001650">
    <property type="entry name" value="Helicase_C-like"/>
</dbReference>
<evidence type="ECO:0000259" key="2">
    <source>
        <dbReference type="PROSITE" id="PS51194"/>
    </source>
</evidence>
<dbReference type="InterPro" id="IPR006935">
    <property type="entry name" value="Helicase/UvrB_N"/>
</dbReference>
<dbReference type="RefSeq" id="WP_248391049.1">
    <property type="nucleotide sequence ID" value="NZ_CP096203.1"/>
</dbReference>
<dbReference type="Pfam" id="PF04851">
    <property type="entry name" value="ResIII"/>
    <property type="match status" value="1"/>
</dbReference>